<comment type="caution">
    <text evidence="2">The sequence shown here is derived from an EMBL/GenBank/DDBJ whole genome shotgun (WGS) entry which is preliminary data.</text>
</comment>
<proteinExistence type="predicted"/>
<organism evidence="2 3">
    <name type="scientific">Artemisia annua</name>
    <name type="common">Sweet wormwood</name>
    <dbReference type="NCBI Taxonomy" id="35608"/>
    <lineage>
        <taxon>Eukaryota</taxon>
        <taxon>Viridiplantae</taxon>
        <taxon>Streptophyta</taxon>
        <taxon>Embryophyta</taxon>
        <taxon>Tracheophyta</taxon>
        <taxon>Spermatophyta</taxon>
        <taxon>Magnoliopsida</taxon>
        <taxon>eudicotyledons</taxon>
        <taxon>Gunneridae</taxon>
        <taxon>Pentapetalae</taxon>
        <taxon>asterids</taxon>
        <taxon>campanulids</taxon>
        <taxon>Asterales</taxon>
        <taxon>Asteraceae</taxon>
        <taxon>Asteroideae</taxon>
        <taxon>Anthemideae</taxon>
        <taxon>Artemisiinae</taxon>
        <taxon>Artemisia</taxon>
    </lineage>
</organism>
<feature type="region of interest" description="Disordered" evidence="1">
    <location>
        <begin position="126"/>
        <end position="184"/>
    </location>
</feature>
<name>A0A2U1KGC0_ARTAN</name>
<dbReference type="STRING" id="35608.A0A2U1KGC0"/>
<keyword evidence="3" id="KW-1185">Reference proteome</keyword>
<evidence type="ECO:0000313" key="3">
    <source>
        <dbReference type="Proteomes" id="UP000245207"/>
    </source>
</evidence>
<gene>
    <name evidence="2" type="ORF">CTI12_AA606540</name>
</gene>
<dbReference type="Proteomes" id="UP000245207">
    <property type="component" value="Unassembled WGS sequence"/>
</dbReference>
<dbReference type="EMBL" id="PKPP01019428">
    <property type="protein sequence ID" value="PWA35758.1"/>
    <property type="molecule type" value="Genomic_DNA"/>
</dbReference>
<protein>
    <submittedName>
        <fullName evidence="2">CDT1 Geminin-binding domain-like protein</fullName>
    </submittedName>
</protein>
<feature type="compositionally biased region" description="Polar residues" evidence="1">
    <location>
        <begin position="137"/>
        <end position="154"/>
    </location>
</feature>
<dbReference type="OrthoDB" id="341730at2759"/>
<accession>A0A2U1KGC0</accession>
<dbReference type="AlphaFoldDB" id="A0A2U1KGC0"/>
<reference evidence="2 3" key="1">
    <citation type="journal article" date="2018" name="Mol. Plant">
        <title>The genome of Artemisia annua provides insight into the evolution of Asteraceae family and artemisinin biosynthesis.</title>
        <authorList>
            <person name="Shen Q."/>
            <person name="Zhang L."/>
            <person name="Liao Z."/>
            <person name="Wang S."/>
            <person name="Yan T."/>
            <person name="Shi P."/>
            <person name="Liu M."/>
            <person name="Fu X."/>
            <person name="Pan Q."/>
            <person name="Wang Y."/>
            <person name="Lv Z."/>
            <person name="Lu X."/>
            <person name="Zhang F."/>
            <person name="Jiang W."/>
            <person name="Ma Y."/>
            <person name="Chen M."/>
            <person name="Hao X."/>
            <person name="Li L."/>
            <person name="Tang Y."/>
            <person name="Lv G."/>
            <person name="Zhou Y."/>
            <person name="Sun X."/>
            <person name="Brodelius P.E."/>
            <person name="Rose J.K.C."/>
            <person name="Tang K."/>
        </authorList>
    </citation>
    <scope>NUCLEOTIDE SEQUENCE [LARGE SCALE GENOMIC DNA]</scope>
    <source>
        <strain evidence="3">cv. Huhao1</strain>
        <tissue evidence="2">Leaf</tissue>
    </source>
</reference>
<sequence length="260" mass="28950">MANRGILIKQEAEDQLSSICCWPPYDNFFTSISYLITSFNTLLIFSGTAYNEFYFVKLCLFDVPEAELPEPFNQRDITVSVPSLPEESSIETLSNIAEAELLNPSHLPPSFKKRFSTKVVDDSAKTELLPSPVEPSSIKTDTTSDNKSAFSSNLDPVKHEKPLQVEISVETPDLSTPKRSMPTEDKKLKSMLRQKIMIINSITKRSMNLEGKNTSAGDSSTKVEDTSENDVIAQSGLKAFQPTSDCFTDILKASLFTKSW</sequence>
<evidence type="ECO:0000256" key="1">
    <source>
        <dbReference type="SAM" id="MobiDB-lite"/>
    </source>
</evidence>
<evidence type="ECO:0000313" key="2">
    <source>
        <dbReference type="EMBL" id="PWA35758.1"/>
    </source>
</evidence>